<evidence type="ECO:0000256" key="3">
    <source>
        <dbReference type="ARBA" id="ARBA00022737"/>
    </source>
</evidence>
<keyword evidence="6" id="KW-1185">Reference proteome</keyword>
<evidence type="ECO:0000256" key="1">
    <source>
        <dbReference type="ARBA" id="ARBA00022468"/>
    </source>
</evidence>
<protein>
    <submittedName>
        <fullName evidence="5">WGS project CAEQ00000000 data, annotated contig 1577</fullName>
    </submittedName>
</protein>
<feature type="compositionally biased region" description="Basic and acidic residues" evidence="4">
    <location>
        <begin position="495"/>
        <end position="510"/>
    </location>
</feature>
<comment type="caution">
    <text evidence="5">The sequence shown here is derived from an EMBL/GenBank/DDBJ whole genome shotgun (WGS) entry which is preliminary data.</text>
</comment>
<keyword evidence="1" id="KW-0343">GTPase activation</keyword>
<evidence type="ECO:0000313" key="5">
    <source>
        <dbReference type="EMBL" id="CCD13040.1"/>
    </source>
</evidence>
<dbReference type="InterPro" id="IPR032675">
    <property type="entry name" value="LRR_dom_sf"/>
</dbReference>
<feature type="compositionally biased region" description="Polar residues" evidence="4">
    <location>
        <begin position="548"/>
        <end position="557"/>
    </location>
</feature>
<evidence type="ECO:0000256" key="4">
    <source>
        <dbReference type="SAM" id="MobiDB-lite"/>
    </source>
</evidence>
<dbReference type="InterPro" id="IPR027038">
    <property type="entry name" value="RanGap"/>
</dbReference>
<dbReference type="GO" id="GO:0005634">
    <property type="term" value="C:nucleus"/>
    <property type="evidence" value="ECO:0007669"/>
    <property type="project" value="TreeGrafter"/>
</dbReference>
<dbReference type="Gene3D" id="3.80.10.10">
    <property type="entry name" value="Ribonuclease Inhibitor"/>
    <property type="match status" value="2"/>
</dbReference>
<reference evidence="6" key="1">
    <citation type="submission" date="2011-07" db="EMBL/GenBank/DDBJ databases">
        <title>Divergent evolution of antigenic variation in African trypanosomes.</title>
        <authorList>
            <person name="Jackson A.P."/>
            <person name="Berry A."/>
            <person name="Allison H.C."/>
            <person name="Burton P."/>
            <person name="Anderson J."/>
            <person name="Aslett M."/>
            <person name="Brown R."/>
            <person name="Corton N."/>
            <person name="Harris D."/>
            <person name="Hauser H."/>
            <person name="Gamble J."/>
            <person name="Gilderthorp R."/>
            <person name="McQuillan J."/>
            <person name="Quail M.A."/>
            <person name="Sanders M."/>
            <person name="Van Tonder A."/>
            <person name="Ginger M.L."/>
            <person name="Donelson J.E."/>
            <person name="Field M.C."/>
            <person name="Barry J.D."/>
            <person name="Berriman M."/>
            <person name="Hertz-Fowler C."/>
        </authorList>
    </citation>
    <scope>NUCLEOTIDE SEQUENCE [LARGE SCALE GENOMIC DNA]</scope>
    <source>
        <strain evidence="6">IL3000</strain>
    </source>
</reference>
<evidence type="ECO:0000313" key="6">
    <source>
        <dbReference type="Proteomes" id="UP000000702"/>
    </source>
</evidence>
<dbReference type="VEuPathDB" id="TriTrypDB:TcIL3000_0_38560"/>
<dbReference type="OMA" id="MKWRRQY"/>
<name>F9W775_TRYCI</name>
<feature type="compositionally biased region" description="Basic residues" evidence="4">
    <location>
        <begin position="535"/>
        <end position="544"/>
    </location>
</feature>
<organism evidence="5 6">
    <name type="scientific">Trypanosoma congolense (strain IL3000)</name>
    <dbReference type="NCBI Taxonomy" id="1068625"/>
    <lineage>
        <taxon>Eukaryota</taxon>
        <taxon>Discoba</taxon>
        <taxon>Euglenozoa</taxon>
        <taxon>Kinetoplastea</taxon>
        <taxon>Metakinetoplastina</taxon>
        <taxon>Trypanosomatida</taxon>
        <taxon>Trypanosomatidae</taxon>
        <taxon>Trypanosoma</taxon>
        <taxon>Nannomonas</taxon>
    </lineage>
</organism>
<dbReference type="EMBL" id="CAEQ01000993">
    <property type="protein sequence ID" value="CCD13040.1"/>
    <property type="molecule type" value="Genomic_DNA"/>
</dbReference>
<dbReference type="GO" id="GO:0006913">
    <property type="term" value="P:nucleocytoplasmic transport"/>
    <property type="evidence" value="ECO:0007669"/>
    <property type="project" value="TreeGrafter"/>
</dbReference>
<keyword evidence="2" id="KW-0433">Leucine-rich repeat</keyword>
<dbReference type="GO" id="GO:0031267">
    <property type="term" value="F:small GTPase binding"/>
    <property type="evidence" value="ECO:0007669"/>
    <property type="project" value="TreeGrafter"/>
</dbReference>
<proteinExistence type="predicted"/>
<sequence>MRKLLQSLATHEASNPQKATATPPQVSTELSSNAARGNKKIEALLASCTVQDLVVPPLSWHERYGDGASVGPEGATALYQHLLEHENLWGREDAWPITLCLHGMEVGDTGLDEFFPLISRVDRVKSVILSGNNLTAVGVQRLLWGLLKRQQPLEIIDLTDNPITLAGVLDVLYFCSNALQSPVELSIGRFMQPGKATRQEERAMSREIVMELLKEGLVHLFGNNEDTELRYFTYNGASVDEFDSGTFAAILQAAIAQSSIRHVSLRDCYTTIPREGSREWEYDALAKPFSTAALKLRSCQTKLQSLELTLPISDTAAAALATGIAGATFLKHLSLRNCSLSARALSYIGEALAENQTLISLNLSHQFPSTEVHPVHDGICHNNKKDTHACDNENDKRCPSMISSQPLLPVARALHKNHTLQILKVVGTRFTDKDVEEVCRSIECGGNSVISQVIHTGVLPVSLEAKMSSLLLQNASKNPVSDLIEVPSESVLAGHRRDGTRTSDGGRKAAPELGSPLTPMTLPQISSDASEKQATRKKVSRRGRRSDATMSNRNSSQGDRRAGGNRRNSAYVRSAGLSPLIAGRRNSKWLPNLGSPTVS</sequence>
<dbReference type="AlphaFoldDB" id="F9W775"/>
<accession>F9W775</accession>
<feature type="region of interest" description="Disordered" evidence="4">
    <location>
        <begin position="1"/>
        <end position="31"/>
    </location>
</feature>
<dbReference type="GO" id="GO:0048471">
    <property type="term" value="C:perinuclear region of cytoplasm"/>
    <property type="evidence" value="ECO:0007669"/>
    <property type="project" value="TreeGrafter"/>
</dbReference>
<dbReference type="GO" id="GO:0005096">
    <property type="term" value="F:GTPase activator activity"/>
    <property type="evidence" value="ECO:0007669"/>
    <property type="project" value="UniProtKB-KW"/>
</dbReference>
<dbReference type="PANTHER" id="PTHR24113:SF12">
    <property type="entry name" value="RAN GTPASE-ACTIVATING PROTEIN 1"/>
    <property type="match status" value="1"/>
</dbReference>
<dbReference type="SUPFAM" id="SSF52047">
    <property type="entry name" value="RNI-like"/>
    <property type="match status" value="1"/>
</dbReference>
<feature type="compositionally biased region" description="Polar residues" evidence="4">
    <location>
        <begin position="7"/>
        <end position="31"/>
    </location>
</feature>
<dbReference type="Proteomes" id="UP000000702">
    <property type="component" value="Unassembled WGS sequence"/>
</dbReference>
<dbReference type="PANTHER" id="PTHR24113">
    <property type="entry name" value="RAN GTPASE-ACTIVATING PROTEIN 1"/>
    <property type="match status" value="1"/>
</dbReference>
<evidence type="ECO:0000256" key="2">
    <source>
        <dbReference type="ARBA" id="ARBA00022614"/>
    </source>
</evidence>
<dbReference type="GO" id="GO:0005829">
    <property type="term" value="C:cytosol"/>
    <property type="evidence" value="ECO:0007669"/>
    <property type="project" value="TreeGrafter"/>
</dbReference>
<reference evidence="5 6" key="2">
    <citation type="journal article" date="2012" name="Proc. Natl. Acad. Sci. U.S.A.">
        <title>Antigenic diversity is generated by distinct evolutionary mechanisms in African trypanosome species.</title>
        <authorList>
            <person name="Jackson A.P."/>
            <person name="Berry A."/>
            <person name="Aslett M."/>
            <person name="Allison H.C."/>
            <person name="Burton P."/>
            <person name="Vavrova-Anderson J."/>
            <person name="Brown R."/>
            <person name="Browne H."/>
            <person name="Corton N."/>
            <person name="Hauser H."/>
            <person name="Gamble J."/>
            <person name="Gilderthorp R."/>
            <person name="Marcello L."/>
            <person name="McQuillan J."/>
            <person name="Otto T.D."/>
            <person name="Quail M.A."/>
            <person name="Sanders M.J."/>
            <person name="van Tonder A."/>
            <person name="Ginger M.L."/>
            <person name="Field M.C."/>
            <person name="Barry J.D."/>
            <person name="Hertz-Fowler C."/>
            <person name="Berriman M."/>
        </authorList>
    </citation>
    <scope>NUCLEOTIDE SEQUENCE [LARGE SCALE GENOMIC DNA]</scope>
    <source>
        <strain evidence="5 6">IL3000</strain>
    </source>
</reference>
<keyword evidence="3" id="KW-0677">Repeat</keyword>
<gene>
    <name evidence="5" type="ORF">TCIL3000_0_38560</name>
</gene>
<feature type="region of interest" description="Disordered" evidence="4">
    <location>
        <begin position="488"/>
        <end position="599"/>
    </location>
</feature>